<comment type="caution">
    <text evidence="2">The sequence shown here is derived from an EMBL/GenBank/DDBJ whole genome shotgun (WGS) entry which is preliminary data.</text>
</comment>
<gene>
    <name evidence="2" type="ORF">SteCoe_28015</name>
    <name evidence="1" type="ORF">SteCoe_35445</name>
</gene>
<name>A0A1R2B9R2_9CILI</name>
<proteinExistence type="predicted"/>
<dbReference type="SUPFAM" id="SSF48403">
    <property type="entry name" value="Ankyrin repeat"/>
    <property type="match status" value="1"/>
</dbReference>
<dbReference type="EMBL" id="MPUH01000830">
    <property type="protein sequence ID" value="OMJ73330.1"/>
    <property type="molecule type" value="Genomic_DNA"/>
</dbReference>
<reference evidence="2 3" key="1">
    <citation type="submission" date="2016-11" db="EMBL/GenBank/DDBJ databases">
        <title>The macronuclear genome of Stentor coeruleus: a giant cell with tiny introns.</title>
        <authorList>
            <person name="Slabodnick M."/>
            <person name="Ruby J.G."/>
            <person name="Reiff S.B."/>
            <person name="Swart E.C."/>
            <person name="Gosai S."/>
            <person name="Prabakaran S."/>
            <person name="Witkowska E."/>
            <person name="Larue G.E."/>
            <person name="Fisher S."/>
            <person name="Freeman R.M."/>
            <person name="Gunawardena J."/>
            <person name="Chu W."/>
            <person name="Stover N.A."/>
            <person name="Gregory B.D."/>
            <person name="Nowacki M."/>
            <person name="Derisi J."/>
            <person name="Roy S.W."/>
            <person name="Marshall W.F."/>
            <person name="Sood P."/>
        </authorList>
    </citation>
    <scope>NUCLEOTIDE SEQUENCE [LARGE SCALE GENOMIC DNA]</scope>
    <source>
        <strain evidence="2">WM001</strain>
    </source>
</reference>
<dbReference type="InterPro" id="IPR002110">
    <property type="entry name" value="Ankyrin_rpt"/>
</dbReference>
<evidence type="ECO:0000313" key="1">
    <source>
        <dbReference type="EMBL" id="OMJ67405.1"/>
    </source>
</evidence>
<dbReference type="EMBL" id="MPUH01001504">
    <property type="protein sequence ID" value="OMJ67405.1"/>
    <property type="molecule type" value="Genomic_DNA"/>
</dbReference>
<evidence type="ECO:0000313" key="2">
    <source>
        <dbReference type="EMBL" id="OMJ73330.1"/>
    </source>
</evidence>
<organism evidence="2 3">
    <name type="scientific">Stentor coeruleus</name>
    <dbReference type="NCBI Taxonomy" id="5963"/>
    <lineage>
        <taxon>Eukaryota</taxon>
        <taxon>Sar</taxon>
        <taxon>Alveolata</taxon>
        <taxon>Ciliophora</taxon>
        <taxon>Postciliodesmatophora</taxon>
        <taxon>Heterotrichea</taxon>
        <taxon>Heterotrichida</taxon>
        <taxon>Stentoridae</taxon>
        <taxon>Stentor</taxon>
    </lineage>
</organism>
<dbReference type="AlphaFoldDB" id="A0A1R2B9R2"/>
<dbReference type="Gene3D" id="1.25.40.20">
    <property type="entry name" value="Ankyrin repeat-containing domain"/>
    <property type="match status" value="1"/>
</dbReference>
<evidence type="ECO:0000313" key="3">
    <source>
        <dbReference type="Proteomes" id="UP000187209"/>
    </source>
</evidence>
<sequence length="350" mass="40356">MGNCHKEKMTEFGIQDRIFEAIQSGAFHRVSSIVNFAKMTIGIKGFDNLKTKYSKVITNPMGLSLIFGYHDMFKFMLECGCSTHEMEKCFSITQFNTMEHICYKGYIEILKLYLPITLTEHNNLNNNSPQSYSILMSTSYSMKSGSLPIHQACKRGREDIVSYLYKYFKGSECIPKEYDIESLEEGTGENCALIACRRGHLGLIQYLYSECQANFHIINNYNENAIIVTIAGMNKNPHTRYIQVIKFLIEEVKIDVKFMYEEALFLSKSKPVYDYLVENLQKSGIMIEKKTVDDTTFEFKKNVYNYDDPLPEKVITDSFIEGSKNTNIRSRPSSIHWSVSSFDTKDIPLF</sequence>
<dbReference type="Pfam" id="PF12796">
    <property type="entry name" value="Ank_2"/>
    <property type="match status" value="1"/>
</dbReference>
<keyword evidence="3" id="KW-1185">Reference proteome</keyword>
<dbReference type="InterPro" id="IPR036770">
    <property type="entry name" value="Ankyrin_rpt-contain_sf"/>
</dbReference>
<protein>
    <recommendedName>
        <fullName evidence="4">Ankyrin repeat protein</fullName>
    </recommendedName>
</protein>
<accession>A0A1R2B9R2</accession>
<dbReference type="Proteomes" id="UP000187209">
    <property type="component" value="Unassembled WGS sequence"/>
</dbReference>
<evidence type="ECO:0008006" key="4">
    <source>
        <dbReference type="Google" id="ProtNLM"/>
    </source>
</evidence>
<dbReference type="OrthoDB" id="10057496at2759"/>
<dbReference type="SMART" id="SM00248">
    <property type="entry name" value="ANK"/>
    <property type="match status" value="3"/>
</dbReference>